<dbReference type="InterPro" id="IPR052704">
    <property type="entry name" value="ECF_Sigma-70_Domain"/>
</dbReference>
<protein>
    <submittedName>
        <fullName evidence="2">RNA polymerase sigma-70 factor, ECF subfamily</fullName>
    </submittedName>
</protein>
<dbReference type="EMBL" id="FZOF01000007">
    <property type="protein sequence ID" value="SNS66966.1"/>
    <property type="molecule type" value="Genomic_DNA"/>
</dbReference>
<evidence type="ECO:0000313" key="3">
    <source>
        <dbReference type="Proteomes" id="UP000198280"/>
    </source>
</evidence>
<gene>
    <name evidence="2" type="ORF">SAMN05216252_107343</name>
</gene>
<dbReference type="PANTHER" id="PTHR30173">
    <property type="entry name" value="SIGMA 19 FACTOR"/>
    <property type="match status" value="1"/>
</dbReference>
<sequence>MNRRDVVAPISDLLEERRRLLDLARGFLPSATEAEEAVEETYRRWYAVGDRDPADPQRWLAETLGNVCRSRPGRTRGTAVGGEGTHGDQARVGGARPESAAEPARQSLRRFRAGRVGAERHREVVRAFRNACASHDLRLLADLLASDVSAVFDGGGRIRTPGLPVGGARKVTRCIGALLAPGAGAVIAEDTFNGRAGLVVRCSRQVAAAISLDVHGDRVVNVWLILNPDKLRRWNQA</sequence>
<proteinExistence type="predicted"/>
<dbReference type="InterPro" id="IPR013325">
    <property type="entry name" value="RNA_pol_sigma_r2"/>
</dbReference>
<name>A0A239GCA6_9ACTN</name>
<feature type="region of interest" description="Disordered" evidence="1">
    <location>
        <begin position="71"/>
        <end position="105"/>
    </location>
</feature>
<evidence type="ECO:0000313" key="2">
    <source>
        <dbReference type="EMBL" id="SNS66966.1"/>
    </source>
</evidence>
<dbReference type="GO" id="GO:0006352">
    <property type="term" value="P:DNA-templated transcription initiation"/>
    <property type="evidence" value="ECO:0007669"/>
    <property type="project" value="InterPro"/>
</dbReference>
<dbReference type="PANTHER" id="PTHR30173:SF43">
    <property type="entry name" value="ECF RNA POLYMERASE SIGMA FACTOR SIGI-RELATED"/>
    <property type="match status" value="1"/>
</dbReference>
<dbReference type="AlphaFoldDB" id="A0A239GCA6"/>
<dbReference type="GO" id="GO:0016987">
    <property type="term" value="F:sigma factor activity"/>
    <property type="evidence" value="ECO:0007669"/>
    <property type="project" value="TreeGrafter"/>
</dbReference>
<dbReference type="InterPro" id="IPR032710">
    <property type="entry name" value="NTF2-like_dom_sf"/>
</dbReference>
<dbReference type="SUPFAM" id="SSF54427">
    <property type="entry name" value="NTF2-like"/>
    <property type="match status" value="1"/>
</dbReference>
<evidence type="ECO:0000256" key="1">
    <source>
        <dbReference type="SAM" id="MobiDB-lite"/>
    </source>
</evidence>
<reference evidence="2 3" key="1">
    <citation type="submission" date="2017-06" db="EMBL/GenBank/DDBJ databases">
        <authorList>
            <person name="Kim H.J."/>
            <person name="Triplett B.A."/>
        </authorList>
    </citation>
    <scope>NUCLEOTIDE SEQUENCE [LARGE SCALE GENOMIC DNA]</scope>
    <source>
        <strain evidence="2 3">CGMCC 4.1858</strain>
    </source>
</reference>
<keyword evidence="3" id="KW-1185">Reference proteome</keyword>
<dbReference type="Proteomes" id="UP000198280">
    <property type="component" value="Unassembled WGS sequence"/>
</dbReference>
<organism evidence="2 3">
    <name type="scientific">Actinacidiphila glaucinigra</name>
    <dbReference type="NCBI Taxonomy" id="235986"/>
    <lineage>
        <taxon>Bacteria</taxon>
        <taxon>Bacillati</taxon>
        <taxon>Actinomycetota</taxon>
        <taxon>Actinomycetes</taxon>
        <taxon>Kitasatosporales</taxon>
        <taxon>Streptomycetaceae</taxon>
        <taxon>Actinacidiphila</taxon>
    </lineage>
</organism>
<dbReference type="SUPFAM" id="SSF88946">
    <property type="entry name" value="Sigma2 domain of RNA polymerase sigma factors"/>
    <property type="match status" value="1"/>
</dbReference>
<accession>A0A239GCA6</accession>